<reference evidence="1 2" key="1">
    <citation type="submission" date="2021-01" db="EMBL/GenBank/DDBJ databases">
        <title>Whole genome shotgun sequence of Catellatospora chokoriensis NBRC 107358.</title>
        <authorList>
            <person name="Komaki H."/>
            <person name="Tamura T."/>
        </authorList>
    </citation>
    <scope>NUCLEOTIDE SEQUENCE [LARGE SCALE GENOMIC DNA]</scope>
    <source>
        <strain evidence="1 2">NBRC 107358</strain>
    </source>
</reference>
<name>A0A8J3JSY1_9ACTN</name>
<comment type="caution">
    <text evidence="1">The sequence shown here is derived from an EMBL/GenBank/DDBJ whole genome shotgun (WGS) entry which is preliminary data.</text>
</comment>
<keyword evidence="2" id="KW-1185">Reference proteome</keyword>
<evidence type="ECO:0000313" key="2">
    <source>
        <dbReference type="Proteomes" id="UP000619293"/>
    </source>
</evidence>
<accession>A0A8J3JSY1</accession>
<protein>
    <submittedName>
        <fullName evidence="1">Uncharacterized protein</fullName>
    </submittedName>
</protein>
<proteinExistence type="predicted"/>
<evidence type="ECO:0000313" key="1">
    <source>
        <dbReference type="EMBL" id="GIF90497.1"/>
    </source>
</evidence>
<dbReference type="Proteomes" id="UP000619293">
    <property type="component" value="Unassembled WGS sequence"/>
</dbReference>
<organism evidence="1 2">
    <name type="scientific">Catellatospora chokoriensis</name>
    <dbReference type="NCBI Taxonomy" id="310353"/>
    <lineage>
        <taxon>Bacteria</taxon>
        <taxon>Bacillati</taxon>
        <taxon>Actinomycetota</taxon>
        <taxon>Actinomycetes</taxon>
        <taxon>Micromonosporales</taxon>
        <taxon>Micromonosporaceae</taxon>
        <taxon>Catellatospora</taxon>
    </lineage>
</organism>
<sequence>MSRIAFPLSFDRRFELWSYRVSHGVLLLRSNIRAGCATRIDLMFRGVTALKLRDEYKDLVVDLLSLDAARAELGHEMDAIQSGMFAFSIRSASGASGYVVASSVYLSEDDMDYGEPSSIDHPEFEDRVIRAAEFR</sequence>
<dbReference type="AlphaFoldDB" id="A0A8J3JSY1"/>
<gene>
    <name evidence="1" type="ORF">Cch02nite_39410</name>
</gene>
<dbReference type="RefSeq" id="WP_191842548.1">
    <property type="nucleotide sequence ID" value="NZ_BAAALB010000024.1"/>
</dbReference>
<dbReference type="EMBL" id="BONG01000023">
    <property type="protein sequence ID" value="GIF90497.1"/>
    <property type="molecule type" value="Genomic_DNA"/>
</dbReference>